<dbReference type="RefSeq" id="XP_040713164.1">
    <property type="nucleotide sequence ID" value="XM_040856450.1"/>
</dbReference>
<proteinExistence type="predicted"/>
<protein>
    <submittedName>
        <fullName evidence="1">Uncharacterized protein</fullName>
    </submittedName>
</protein>
<dbReference type="GeneID" id="63772662"/>
<dbReference type="InParanoid" id="A0A1Y2DNZ9"/>
<keyword evidence="2" id="KW-1185">Reference proteome</keyword>
<dbReference type="AlphaFoldDB" id="A0A1Y2DNZ9"/>
<dbReference type="EMBL" id="MCFJ01000011">
    <property type="protein sequence ID" value="ORY60937.1"/>
    <property type="molecule type" value="Genomic_DNA"/>
</dbReference>
<accession>A0A1Y2DNZ9</accession>
<sequence length="141" mass="15710">MRAEPDLCALCQEINLEDLKSDQGYLHHATCDALVQSAHTCHLCKSIMNLFIRSIHTNRRVTHPMRSICDCGHLGPVALHAACPDINSNGRHYQEHTPGPVLSRKLSLQVAVTIGSIKDRISYGTMYPTLLIFCDPSSFLR</sequence>
<gene>
    <name evidence="1" type="ORF">BCR38DRAFT_348796</name>
</gene>
<dbReference type="OrthoDB" id="5174103at2759"/>
<dbReference type="Proteomes" id="UP000193689">
    <property type="component" value="Unassembled WGS sequence"/>
</dbReference>
<reference evidence="1 2" key="1">
    <citation type="submission" date="2016-07" db="EMBL/GenBank/DDBJ databases">
        <title>Pervasive Adenine N6-methylation of Active Genes in Fungi.</title>
        <authorList>
            <consortium name="DOE Joint Genome Institute"/>
            <person name="Mondo S.J."/>
            <person name="Dannebaum R.O."/>
            <person name="Kuo R.C."/>
            <person name="Labutti K."/>
            <person name="Haridas S."/>
            <person name="Kuo A."/>
            <person name="Salamov A."/>
            <person name="Ahrendt S.R."/>
            <person name="Lipzen A."/>
            <person name="Sullivan W."/>
            <person name="Andreopoulos W.B."/>
            <person name="Clum A."/>
            <person name="Lindquist E."/>
            <person name="Daum C."/>
            <person name="Ramamoorthy G.K."/>
            <person name="Gryganskyi A."/>
            <person name="Culley D."/>
            <person name="Magnuson J.K."/>
            <person name="James T.Y."/>
            <person name="O'Malley M.A."/>
            <person name="Stajich J.E."/>
            <person name="Spatafora J.W."/>
            <person name="Visel A."/>
            <person name="Grigoriev I.V."/>
        </authorList>
    </citation>
    <scope>NUCLEOTIDE SEQUENCE [LARGE SCALE GENOMIC DNA]</scope>
    <source>
        <strain evidence="1 2">CBS 129021</strain>
    </source>
</reference>
<evidence type="ECO:0000313" key="1">
    <source>
        <dbReference type="EMBL" id="ORY60937.1"/>
    </source>
</evidence>
<organism evidence="1 2">
    <name type="scientific">Pseudomassariella vexata</name>
    <dbReference type="NCBI Taxonomy" id="1141098"/>
    <lineage>
        <taxon>Eukaryota</taxon>
        <taxon>Fungi</taxon>
        <taxon>Dikarya</taxon>
        <taxon>Ascomycota</taxon>
        <taxon>Pezizomycotina</taxon>
        <taxon>Sordariomycetes</taxon>
        <taxon>Xylariomycetidae</taxon>
        <taxon>Amphisphaeriales</taxon>
        <taxon>Pseudomassariaceae</taxon>
        <taxon>Pseudomassariella</taxon>
    </lineage>
</organism>
<name>A0A1Y2DNZ9_9PEZI</name>
<evidence type="ECO:0000313" key="2">
    <source>
        <dbReference type="Proteomes" id="UP000193689"/>
    </source>
</evidence>
<comment type="caution">
    <text evidence="1">The sequence shown here is derived from an EMBL/GenBank/DDBJ whole genome shotgun (WGS) entry which is preliminary data.</text>
</comment>